<sequence>MVLYALSVQETNTKMVDGTVSPWPYTINHKRKAFFYATEAEMLSKARSLISQGYHSFDVGPFQVNWKWNGHRARSIEDLGNVHRNGIIAAEILMEHYKKYGNWIDAAGRYHNPANKNGLADKYKKEFREKLAMIESGKYQRLAQKNE</sequence>
<protein>
    <recommendedName>
        <fullName evidence="1">Transglycosylase SLT domain-containing protein</fullName>
    </recommendedName>
</protein>
<feature type="domain" description="Transglycosylase SLT" evidence="1">
    <location>
        <begin position="37"/>
        <end position="130"/>
    </location>
</feature>
<dbReference type="InterPro" id="IPR008258">
    <property type="entry name" value="Transglycosylase_SLT_dom_1"/>
</dbReference>
<proteinExistence type="predicted"/>
<evidence type="ECO:0000313" key="3">
    <source>
        <dbReference type="Proteomes" id="UP000219336"/>
    </source>
</evidence>
<organism evidence="2 3">
    <name type="scientific">Vibrio thalassae</name>
    <dbReference type="NCBI Taxonomy" id="1243014"/>
    <lineage>
        <taxon>Bacteria</taxon>
        <taxon>Pseudomonadati</taxon>
        <taxon>Pseudomonadota</taxon>
        <taxon>Gammaproteobacteria</taxon>
        <taxon>Vibrionales</taxon>
        <taxon>Vibrionaceae</taxon>
        <taxon>Vibrio</taxon>
    </lineage>
</organism>
<dbReference type="Pfam" id="PF01464">
    <property type="entry name" value="SLT"/>
    <property type="match status" value="1"/>
</dbReference>
<keyword evidence="3" id="KW-1185">Reference proteome</keyword>
<gene>
    <name evidence="2" type="ORF">VTH8203_01349</name>
</gene>
<dbReference type="SUPFAM" id="SSF53955">
    <property type="entry name" value="Lysozyme-like"/>
    <property type="match status" value="1"/>
</dbReference>
<dbReference type="Proteomes" id="UP000219336">
    <property type="component" value="Unassembled WGS sequence"/>
</dbReference>
<name>A0A240EGD2_9VIBR</name>
<evidence type="ECO:0000313" key="2">
    <source>
        <dbReference type="EMBL" id="SNX47734.1"/>
    </source>
</evidence>
<dbReference type="AlphaFoldDB" id="A0A240EGD2"/>
<dbReference type="InterPro" id="IPR023346">
    <property type="entry name" value="Lysozyme-like_dom_sf"/>
</dbReference>
<evidence type="ECO:0000259" key="1">
    <source>
        <dbReference type="Pfam" id="PF01464"/>
    </source>
</evidence>
<accession>A0A240EGD2</accession>
<reference evidence="3" key="1">
    <citation type="submission" date="2016-06" db="EMBL/GenBank/DDBJ databases">
        <authorList>
            <person name="Rodrigo-Torres L."/>
            <person name="Arahal R.D."/>
            <person name="Lucena T."/>
        </authorList>
    </citation>
    <scope>NUCLEOTIDE SEQUENCE [LARGE SCALE GENOMIC DNA]</scope>
    <source>
        <strain evidence="3">CECT8203</strain>
    </source>
</reference>
<dbReference type="EMBL" id="OANU01000012">
    <property type="protein sequence ID" value="SNX47734.1"/>
    <property type="molecule type" value="Genomic_DNA"/>
</dbReference>